<gene>
    <name evidence="2" type="ORF">HC026_00130</name>
</gene>
<proteinExistence type="predicted"/>
<feature type="domain" description="YdhG-like" evidence="1">
    <location>
        <begin position="17"/>
        <end position="106"/>
    </location>
</feature>
<evidence type="ECO:0000259" key="1">
    <source>
        <dbReference type="Pfam" id="PF08818"/>
    </source>
</evidence>
<evidence type="ECO:0000313" key="3">
    <source>
        <dbReference type="Proteomes" id="UP000763447"/>
    </source>
</evidence>
<dbReference type="Pfam" id="PF08818">
    <property type="entry name" value="DUF1801"/>
    <property type="match status" value="1"/>
</dbReference>
<reference evidence="2 3" key="1">
    <citation type="submission" date="2020-04" db="EMBL/GenBank/DDBJ databases">
        <title>A novel species of genus Lactobacillus that was isolated from fermented food Zha-chili.</title>
        <authorList>
            <person name="Zhang Z."/>
        </authorList>
    </citation>
    <scope>NUCLEOTIDE SEQUENCE [LARGE SCALE GENOMIC DNA]</scope>
    <source>
        <strain evidence="3">HBUAS51383</strain>
    </source>
</reference>
<sequence>MSVIVDYIQKQPQEIQPQLMNLYDLLKQVLPDAEERISYGMPTFFQPKPVIYFGASKHHIGIYPTNEGISYFAAELTNYVTTKGSWHLSYDEPLPEQLIVRMAKHRLEVVQQS</sequence>
<keyword evidence="3" id="KW-1185">Reference proteome</keyword>
<accession>A0ABX1KWW1</accession>
<comment type="caution">
    <text evidence="2">The sequence shown here is derived from an EMBL/GenBank/DDBJ whole genome shotgun (WGS) entry which is preliminary data.</text>
</comment>
<dbReference type="EMBL" id="JAAXLJ010000001">
    <property type="protein sequence ID" value="NLR17318.1"/>
    <property type="molecule type" value="Genomic_DNA"/>
</dbReference>
<organism evidence="2 3">
    <name type="scientific">Secundilactobacillus angelensis</name>
    <dbReference type="NCBI Taxonomy" id="2722706"/>
    <lineage>
        <taxon>Bacteria</taxon>
        <taxon>Bacillati</taxon>
        <taxon>Bacillota</taxon>
        <taxon>Bacilli</taxon>
        <taxon>Lactobacillales</taxon>
        <taxon>Lactobacillaceae</taxon>
        <taxon>Secundilactobacillus</taxon>
    </lineage>
</organism>
<dbReference type="RefSeq" id="WP_168923948.1">
    <property type="nucleotide sequence ID" value="NZ_JAAXLJ010000001.1"/>
</dbReference>
<name>A0ABX1KWW1_9LACO</name>
<dbReference type="InterPro" id="IPR014922">
    <property type="entry name" value="YdhG-like"/>
</dbReference>
<dbReference type="Gene3D" id="3.90.1150.200">
    <property type="match status" value="1"/>
</dbReference>
<protein>
    <recommendedName>
        <fullName evidence="1">YdhG-like domain-containing protein</fullName>
    </recommendedName>
</protein>
<dbReference type="SUPFAM" id="SSF159888">
    <property type="entry name" value="YdhG-like"/>
    <property type="match status" value="1"/>
</dbReference>
<evidence type="ECO:0000313" key="2">
    <source>
        <dbReference type="EMBL" id="NLR17318.1"/>
    </source>
</evidence>
<dbReference type="Proteomes" id="UP000763447">
    <property type="component" value="Unassembled WGS sequence"/>
</dbReference>